<dbReference type="InterPro" id="IPR012334">
    <property type="entry name" value="Pectin_lyas_fold"/>
</dbReference>
<feature type="chain" id="PRO_5043362719" evidence="5">
    <location>
        <begin position="25"/>
        <end position="470"/>
    </location>
</feature>
<reference evidence="6" key="1">
    <citation type="submission" date="2024-03" db="EMBL/GenBank/DDBJ databases">
        <title>WGS assembly of Saponaria officinalis var. Norfolk2.</title>
        <authorList>
            <person name="Jenkins J."/>
            <person name="Shu S."/>
            <person name="Grimwood J."/>
            <person name="Barry K."/>
            <person name="Goodstein D."/>
            <person name="Schmutz J."/>
            <person name="Leebens-Mack J."/>
            <person name="Osbourn A."/>
        </authorList>
    </citation>
    <scope>NUCLEOTIDE SEQUENCE [LARGE SCALE GENOMIC DNA]</scope>
    <source>
        <strain evidence="6">JIC</strain>
    </source>
</reference>
<dbReference type="Pfam" id="PF00295">
    <property type="entry name" value="Glyco_hydro_28"/>
    <property type="match status" value="1"/>
</dbReference>
<dbReference type="PANTHER" id="PTHR31339:SF0">
    <property type="entry name" value="PECTIN LYASE-LIKE SUPERFAMILY PROTEIN"/>
    <property type="match status" value="1"/>
</dbReference>
<dbReference type="PANTHER" id="PTHR31339">
    <property type="entry name" value="PECTIN LYASE-RELATED"/>
    <property type="match status" value="1"/>
</dbReference>
<dbReference type="AlphaFoldDB" id="A0AAW1H780"/>
<dbReference type="SUPFAM" id="SSF51126">
    <property type="entry name" value="Pectin lyase-like"/>
    <property type="match status" value="1"/>
</dbReference>
<protein>
    <submittedName>
        <fullName evidence="6">Uncharacterized protein</fullName>
    </submittedName>
</protein>
<dbReference type="InterPro" id="IPR011050">
    <property type="entry name" value="Pectin_lyase_fold/virulence"/>
</dbReference>
<dbReference type="SMART" id="SM00710">
    <property type="entry name" value="PbH1"/>
    <property type="match status" value="5"/>
</dbReference>
<dbReference type="EMBL" id="JBDFQZ010000012">
    <property type="protein sequence ID" value="KAK9671531.1"/>
    <property type="molecule type" value="Genomic_DNA"/>
</dbReference>
<comment type="caution">
    <text evidence="6">The sequence shown here is derived from an EMBL/GenBank/DDBJ whole genome shotgun (WGS) entry which is preliminary data.</text>
</comment>
<proteinExistence type="inferred from homology"/>
<accession>A0AAW1H780</accession>
<dbReference type="Proteomes" id="UP001443914">
    <property type="component" value="Unassembled WGS sequence"/>
</dbReference>
<evidence type="ECO:0000313" key="6">
    <source>
        <dbReference type="EMBL" id="KAK9671531.1"/>
    </source>
</evidence>
<comment type="similarity">
    <text evidence="1 4">Belongs to the glycosyl hydrolase 28 family.</text>
</comment>
<keyword evidence="3 4" id="KW-0326">Glycosidase</keyword>
<evidence type="ECO:0000256" key="3">
    <source>
        <dbReference type="ARBA" id="ARBA00023295"/>
    </source>
</evidence>
<keyword evidence="2 4" id="KW-0378">Hydrolase</keyword>
<evidence type="ECO:0000256" key="2">
    <source>
        <dbReference type="ARBA" id="ARBA00022801"/>
    </source>
</evidence>
<feature type="signal peptide" evidence="5">
    <location>
        <begin position="1"/>
        <end position="24"/>
    </location>
</feature>
<evidence type="ECO:0000256" key="5">
    <source>
        <dbReference type="SAM" id="SignalP"/>
    </source>
</evidence>
<dbReference type="Gene3D" id="2.160.20.10">
    <property type="entry name" value="Single-stranded right-handed beta-helix, Pectin lyase-like"/>
    <property type="match status" value="1"/>
</dbReference>
<keyword evidence="7" id="KW-1185">Reference proteome</keyword>
<name>A0AAW1H780_SAPOF</name>
<organism evidence="6 7">
    <name type="scientific">Saponaria officinalis</name>
    <name type="common">Common soapwort</name>
    <name type="synonym">Lychnis saponaria</name>
    <dbReference type="NCBI Taxonomy" id="3572"/>
    <lineage>
        <taxon>Eukaryota</taxon>
        <taxon>Viridiplantae</taxon>
        <taxon>Streptophyta</taxon>
        <taxon>Embryophyta</taxon>
        <taxon>Tracheophyta</taxon>
        <taxon>Spermatophyta</taxon>
        <taxon>Magnoliopsida</taxon>
        <taxon>eudicotyledons</taxon>
        <taxon>Gunneridae</taxon>
        <taxon>Pentapetalae</taxon>
        <taxon>Caryophyllales</taxon>
        <taxon>Caryophyllaceae</taxon>
        <taxon>Caryophylleae</taxon>
        <taxon>Saponaria</taxon>
    </lineage>
</organism>
<evidence type="ECO:0000256" key="4">
    <source>
        <dbReference type="RuleBase" id="RU361169"/>
    </source>
</evidence>
<dbReference type="GO" id="GO:0004650">
    <property type="term" value="F:polygalacturonase activity"/>
    <property type="evidence" value="ECO:0007669"/>
    <property type="project" value="InterPro"/>
</dbReference>
<evidence type="ECO:0000256" key="1">
    <source>
        <dbReference type="ARBA" id="ARBA00008834"/>
    </source>
</evidence>
<evidence type="ECO:0000313" key="7">
    <source>
        <dbReference type="Proteomes" id="UP001443914"/>
    </source>
</evidence>
<sequence>MSTLFLTKTLTILFSLLLTTSTQSQPATSPTTTTTISVKDYNATGDGHHYDTVPIQSAIDACPSPNPCHVIFPKGGTYLTATIHLKSGVTLVIENGAVILGRTDIEGFDPKRRDRWYVVLGEGVENVGITGGGEINGQGLKFVERFDEKKNVMVSWNHTGACFGDECRPRLVGFVGCRNVSVSHVSLIQPAYWCLHIVDSDNTSIHDVTIYGDFSTPNNDGIDIQDSNNTVITRCHIDTGDDAICPKTNNGPLYNLTATDCWIRTKSSAIKLGSASSFDFVHLLFDNITIYESHRGLALQIRDGGNVNDITFSNINISTRYYDPSWWGRGEPIYVTSCPRSNTTKEGSISGLQFINITAVSENGVFLSGSKNGLIRDLKFSNVDLSYKRWTNYVGGLADYRPGCSGLVNRNMAGIVVEYVDGFDANMLNMRWSEDGSVGWDNPLDFTPSTVNNISFRNFHSGMYYDHIDQ</sequence>
<dbReference type="InterPro" id="IPR000743">
    <property type="entry name" value="Glyco_hydro_28"/>
</dbReference>
<dbReference type="GO" id="GO:0005975">
    <property type="term" value="P:carbohydrate metabolic process"/>
    <property type="evidence" value="ECO:0007669"/>
    <property type="project" value="InterPro"/>
</dbReference>
<keyword evidence="5" id="KW-0732">Signal</keyword>
<gene>
    <name evidence="6" type="ORF">RND81_12G036800</name>
</gene>
<dbReference type="InterPro" id="IPR051801">
    <property type="entry name" value="GH28_Enzymes"/>
</dbReference>
<dbReference type="InterPro" id="IPR006626">
    <property type="entry name" value="PbH1"/>
</dbReference>